<dbReference type="Proteomes" id="UP001190700">
    <property type="component" value="Unassembled WGS sequence"/>
</dbReference>
<protein>
    <submittedName>
        <fullName evidence="1">Uncharacterized protein</fullName>
    </submittedName>
</protein>
<evidence type="ECO:0000313" key="1">
    <source>
        <dbReference type="EMBL" id="KAK3270034.1"/>
    </source>
</evidence>
<organism evidence="1 2">
    <name type="scientific">Cymbomonas tetramitiformis</name>
    <dbReference type="NCBI Taxonomy" id="36881"/>
    <lineage>
        <taxon>Eukaryota</taxon>
        <taxon>Viridiplantae</taxon>
        <taxon>Chlorophyta</taxon>
        <taxon>Pyramimonadophyceae</taxon>
        <taxon>Pyramimonadales</taxon>
        <taxon>Pyramimonadaceae</taxon>
        <taxon>Cymbomonas</taxon>
    </lineage>
</organism>
<evidence type="ECO:0000313" key="2">
    <source>
        <dbReference type="Proteomes" id="UP001190700"/>
    </source>
</evidence>
<comment type="caution">
    <text evidence="1">The sequence shown here is derived from an EMBL/GenBank/DDBJ whole genome shotgun (WGS) entry which is preliminary data.</text>
</comment>
<dbReference type="AlphaFoldDB" id="A0AAE0L342"/>
<accession>A0AAE0L342</accession>
<proteinExistence type="predicted"/>
<dbReference type="EMBL" id="LGRX02010596">
    <property type="protein sequence ID" value="KAK3270034.1"/>
    <property type="molecule type" value="Genomic_DNA"/>
</dbReference>
<feature type="non-terminal residue" evidence="1">
    <location>
        <position position="1"/>
    </location>
</feature>
<keyword evidence="2" id="KW-1185">Reference proteome</keyword>
<name>A0AAE0L342_9CHLO</name>
<sequence length="166" mass="17995">EYGSYFRREYIKCIAEDAGLDHGTVKIKSMTQDTRGVLVETEVSTTGSEQADLLESMLRTSPESMLSSSSLLSDFNLQVDSVSRQMPGAPPDAIEATYVNKGMGISPLPLDTAGTRTRTEAAEPPECIVYSESAATPEPAASSFGIFSFWNRLFDGAEEQVRARGL</sequence>
<gene>
    <name evidence="1" type="ORF">CYMTET_21549</name>
</gene>
<reference evidence="1 2" key="1">
    <citation type="journal article" date="2015" name="Genome Biol. Evol.">
        <title>Comparative Genomics of a Bacterivorous Green Alga Reveals Evolutionary Causalities and Consequences of Phago-Mixotrophic Mode of Nutrition.</title>
        <authorList>
            <person name="Burns J.A."/>
            <person name="Paasch A."/>
            <person name="Narechania A."/>
            <person name="Kim E."/>
        </authorList>
    </citation>
    <scope>NUCLEOTIDE SEQUENCE [LARGE SCALE GENOMIC DNA]</scope>
    <source>
        <strain evidence="1 2">PLY_AMNH</strain>
    </source>
</reference>